<evidence type="ECO:0000313" key="2">
    <source>
        <dbReference type="Proteomes" id="UP000284598"/>
    </source>
</evidence>
<dbReference type="AlphaFoldDB" id="A0A413S290"/>
<sequence>MGDFGDAERKILSFMVEGTEFEFEDRKYVVELSGKPTCHKGEPKTDIYVLAKSSLDEKEIKISYKKENADFIENKMSAERAEQLFGKNWAKIIEDSTTSIMNRFEERMLIYKNKFKRTEKGAITLGWKFELLNKISGDLSGKMKLTEDQVIDVYAGSNLAEDKRNAMVNGKVIKNSGVANYLLMDENINSAQDIIDKMIPIKDYVKMHPDIYFACKALNYRSFAKKWDGNRPLSVQVNWSAKHNKLIPELSFDHPLTVKGNEVANRLIHYMKTLNIENTDDIDEDNAGTDRIS</sequence>
<dbReference type="RefSeq" id="WP_118024991.1">
    <property type="nucleotide sequence ID" value="NZ_QSFO01000004.1"/>
</dbReference>
<protein>
    <submittedName>
        <fullName evidence="1">Uncharacterized protein</fullName>
    </submittedName>
</protein>
<accession>A0A413S290</accession>
<reference evidence="1 2" key="1">
    <citation type="submission" date="2018-08" db="EMBL/GenBank/DDBJ databases">
        <title>A genome reference for cultivated species of the human gut microbiota.</title>
        <authorList>
            <person name="Zou Y."/>
            <person name="Xue W."/>
            <person name="Luo G."/>
        </authorList>
    </citation>
    <scope>NUCLEOTIDE SEQUENCE [LARGE SCALE GENOMIC DNA]</scope>
    <source>
        <strain evidence="1 2">AM43-2</strain>
    </source>
</reference>
<organism evidence="1 2">
    <name type="scientific">Eubacterium ventriosum</name>
    <dbReference type="NCBI Taxonomy" id="39496"/>
    <lineage>
        <taxon>Bacteria</taxon>
        <taxon>Bacillati</taxon>
        <taxon>Bacillota</taxon>
        <taxon>Clostridia</taxon>
        <taxon>Eubacteriales</taxon>
        <taxon>Eubacteriaceae</taxon>
        <taxon>Eubacterium</taxon>
    </lineage>
</organism>
<dbReference type="Proteomes" id="UP000284598">
    <property type="component" value="Unassembled WGS sequence"/>
</dbReference>
<evidence type="ECO:0000313" key="1">
    <source>
        <dbReference type="EMBL" id="RHA55528.1"/>
    </source>
</evidence>
<comment type="caution">
    <text evidence="1">The sequence shown here is derived from an EMBL/GenBank/DDBJ whole genome shotgun (WGS) entry which is preliminary data.</text>
</comment>
<gene>
    <name evidence="1" type="ORF">DW929_04160</name>
</gene>
<proteinExistence type="predicted"/>
<dbReference type="EMBL" id="QSFO01000004">
    <property type="protein sequence ID" value="RHA55528.1"/>
    <property type="molecule type" value="Genomic_DNA"/>
</dbReference>
<name>A0A413S290_9FIRM</name>